<dbReference type="GO" id="GO:0000012">
    <property type="term" value="P:single strand break repair"/>
    <property type="evidence" value="ECO:0007669"/>
    <property type="project" value="TreeGrafter"/>
</dbReference>
<keyword evidence="1" id="KW-1133">Transmembrane helix</keyword>
<dbReference type="Proteomes" id="UP001204833">
    <property type="component" value="Unassembled WGS sequence"/>
</dbReference>
<dbReference type="Gene3D" id="3.30.428.10">
    <property type="entry name" value="HIT-like"/>
    <property type="match status" value="1"/>
</dbReference>
<proteinExistence type="predicted"/>
<evidence type="ECO:0000259" key="2">
    <source>
        <dbReference type="Pfam" id="PF16278"/>
    </source>
</evidence>
<feature type="transmembrane region" description="Helical" evidence="1">
    <location>
        <begin position="47"/>
        <end position="65"/>
    </location>
</feature>
<comment type="caution">
    <text evidence="3">The sequence shown here is derived from an EMBL/GenBank/DDBJ whole genome shotgun (WGS) entry which is preliminary data.</text>
</comment>
<dbReference type="EMBL" id="JAIHNG010000177">
    <property type="protein sequence ID" value="KAI5948838.1"/>
    <property type="molecule type" value="Genomic_DNA"/>
</dbReference>
<dbReference type="Pfam" id="PF11969">
    <property type="entry name" value="DcpS_C"/>
    <property type="match status" value="1"/>
</dbReference>
<dbReference type="GO" id="GO:0003697">
    <property type="term" value="F:single-stranded DNA binding"/>
    <property type="evidence" value="ECO:0007669"/>
    <property type="project" value="TreeGrafter"/>
</dbReference>
<dbReference type="GO" id="GO:0033699">
    <property type="term" value="F:DNA 5'-adenosine monophosphate hydrolase activity"/>
    <property type="evidence" value="ECO:0007669"/>
    <property type="project" value="TreeGrafter"/>
</dbReference>
<dbReference type="InterPro" id="IPR032566">
    <property type="entry name" value="Znf-C2HE"/>
</dbReference>
<dbReference type="PANTHER" id="PTHR12486">
    <property type="entry name" value="APRATAXIN-RELATED"/>
    <property type="match status" value="1"/>
</dbReference>
<dbReference type="AlphaFoldDB" id="A0AAD5FWF0"/>
<protein>
    <submittedName>
        <fullName evidence="3">HNT3</fullName>
    </submittedName>
</protein>
<name>A0AAD5FWF0_9ASCO</name>
<dbReference type="GO" id="GO:1990165">
    <property type="term" value="F:single-strand break-containing DNA binding"/>
    <property type="evidence" value="ECO:0007669"/>
    <property type="project" value="TreeGrafter"/>
</dbReference>
<sequence length="349" mass="39750">MAFIVELWESIFTPGTTPALIKATHASFILLLASLATLIYLTKSIHFVNLLVIAVLLYGTVVWFINELQQVKLKDNEELNAKKGEEVTGKQSVMSFANAFQKIIDQPKKFDSVLFQDENVVIIKDMYPKSIRHLLVIPRHPDVTHKHPLDVFNTNYKEHTGEELYDMVGEYVEKAKDLIANNLAAKLGIAEAAEIQELRNKFIKAGVHSIPSLNNLHIHVMTQDFHSPRLKNKKHYNSFTTEFFVNFESLNPLYNEAYNRLNNRYDNGFDSGSEASSTSSQDDDQPEFVKHTRSVAVLEDIIKSTPLKCSICSKTFANSMVRLKEHLSEEFKIKFEALGNPEKITINDF</sequence>
<evidence type="ECO:0000313" key="4">
    <source>
        <dbReference type="Proteomes" id="UP001204833"/>
    </source>
</evidence>
<organism evidence="3 4">
    <name type="scientific">Candida theae</name>
    <dbReference type="NCBI Taxonomy" id="1198502"/>
    <lineage>
        <taxon>Eukaryota</taxon>
        <taxon>Fungi</taxon>
        <taxon>Dikarya</taxon>
        <taxon>Ascomycota</taxon>
        <taxon>Saccharomycotina</taxon>
        <taxon>Pichiomycetes</taxon>
        <taxon>Debaryomycetaceae</taxon>
        <taxon>Candida/Lodderomyces clade</taxon>
        <taxon>Candida</taxon>
    </lineage>
</organism>
<accession>A0AAD5FWF0</accession>
<keyword evidence="1" id="KW-0812">Transmembrane</keyword>
<dbReference type="InterPro" id="IPR013945">
    <property type="entry name" value="Pkr1"/>
</dbReference>
<keyword evidence="1" id="KW-0472">Membrane</keyword>
<dbReference type="Pfam" id="PF08636">
    <property type="entry name" value="Pkr1"/>
    <property type="match status" value="1"/>
</dbReference>
<dbReference type="GO" id="GO:0070072">
    <property type="term" value="P:vacuolar proton-transporting V-type ATPase complex assembly"/>
    <property type="evidence" value="ECO:0007669"/>
    <property type="project" value="InterPro"/>
</dbReference>
<gene>
    <name evidence="3" type="ORF">KGF57_005236</name>
</gene>
<feature type="transmembrane region" description="Helical" evidence="1">
    <location>
        <begin position="20"/>
        <end position="40"/>
    </location>
</feature>
<dbReference type="InterPro" id="IPR036265">
    <property type="entry name" value="HIT-like_sf"/>
</dbReference>
<evidence type="ECO:0000313" key="3">
    <source>
        <dbReference type="EMBL" id="KAI5948838.1"/>
    </source>
</evidence>
<dbReference type="GO" id="GO:0030983">
    <property type="term" value="F:mismatched DNA binding"/>
    <property type="evidence" value="ECO:0007669"/>
    <property type="project" value="TreeGrafter"/>
</dbReference>
<dbReference type="GeneID" id="76153280"/>
<dbReference type="GO" id="GO:0003725">
    <property type="term" value="F:double-stranded RNA binding"/>
    <property type="evidence" value="ECO:0007669"/>
    <property type="project" value="TreeGrafter"/>
</dbReference>
<dbReference type="Pfam" id="PF16278">
    <property type="entry name" value="zf-C2HE"/>
    <property type="match status" value="1"/>
</dbReference>
<evidence type="ECO:0000256" key="1">
    <source>
        <dbReference type="SAM" id="Phobius"/>
    </source>
</evidence>
<dbReference type="GO" id="GO:0005634">
    <property type="term" value="C:nucleus"/>
    <property type="evidence" value="ECO:0007669"/>
    <property type="project" value="TreeGrafter"/>
</dbReference>
<dbReference type="SUPFAM" id="SSF54197">
    <property type="entry name" value="HIT-like"/>
    <property type="match status" value="1"/>
</dbReference>
<keyword evidence="4" id="KW-1185">Reference proteome</keyword>
<reference evidence="3 4" key="1">
    <citation type="journal article" date="2022" name="DNA Res.">
        <title>Genome analysis of five recently described species of the CUG-Ser clade uncovers Candida theae as a new hybrid lineage with pathogenic potential in the Candida parapsilosis species complex.</title>
        <authorList>
            <person name="Mixao V."/>
            <person name="Del Olmo V."/>
            <person name="Hegedusova E."/>
            <person name="Saus E."/>
            <person name="Pryszcz L."/>
            <person name="Cillingova A."/>
            <person name="Nosek J."/>
            <person name="Gabaldon T."/>
        </authorList>
    </citation>
    <scope>NUCLEOTIDE SEQUENCE [LARGE SCALE GENOMIC DNA]</scope>
    <source>
        <strain evidence="3 4">CBS 12239</strain>
    </source>
</reference>
<feature type="domain" description="Aprataxin C2HE/C2H2/C2HC zinc finger" evidence="2">
    <location>
        <begin position="240"/>
        <end position="332"/>
    </location>
</feature>
<dbReference type="RefSeq" id="XP_051606348.1">
    <property type="nucleotide sequence ID" value="XM_051754831.1"/>
</dbReference>
<dbReference type="PANTHER" id="PTHR12486:SF4">
    <property type="entry name" value="APRATAXIN"/>
    <property type="match status" value="1"/>
</dbReference>